<gene>
    <name evidence="1" type="ORF">CI610_00501</name>
</gene>
<dbReference type="EMBL" id="NSIT01000014">
    <property type="protein sequence ID" value="PJE80532.1"/>
    <property type="molecule type" value="Genomic_DNA"/>
</dbReference>
<dbReference type="AlphaFoldDB" id="A0A2H9TBA8"/>
<comment type="caution">
    <text evidence="1">The sequence shown here is derived from an EMBL/GenBank/DDBJ whole genome shotgun (WGS) entry which is preliminary data.</text>
</comment>
<reference evidence="1" key="1">
    <citation type="journal article" date="2017" name="Appl. Environ. Microbiol.">
        <title>Molecular characterization of an Endozoicomonas-like organism causing infection in king scallop Pecten maximus L.</title>
        <authorList>
            <person name="Cano I."/>
            <person name="van Aerle R."/>
            <person name="Ross S."/>
            <person name="Verner-Jeffreys D.W."/>
            <person name="Paley R.K."/>
            <person name="Rimmer G."/>
            <person name="Ryder D."/>
            <person name="Hooper P."/>
            <person name="Stone D."/>
            <person name="Feist S.W."/>
        </authorList>
    </citation>
    <scope>NUCLEOTIDE SEQUENCE</scope>
</reference>
<organism evidence="1">
    <name type="scientific">invertebrate metagenome</name>
    <dbReference type="NCBI Taxonomy" id="1711999"/>
    <lineage>
        <taxon>unclassified sequences</taxon>
        <taxon>metagenomes</taxon>
        <taxon>organismal metagenomes</taxon>
    </lineage>
</organism>
<proteinExistence type="predicted"/>
<accession>A0A2H9TBA8</accession>
<evidence type="ECO:0000313" key="1">
    <source>
        <dbReference type="EMBL" id="PJE80532.1"/>
    </source>
</evidence>
<protein>
    <submittedName>
        <fullName evidence="1">Uncharacterized protein</fullName>
    </submittedName>
</protein>
<sequence>MMIFPRINKNILSVLIFVLFLWFMTVADKAFSVLVFSEEEKNFLTLLSVEDFLGVLKKISNNQWLKCTGSSVFSYLDDMKVFLLENALFLENTSLHNAANNLTCVVGNNPFLPDIAVNMQVFFTYVLHEKKLFDVIDLLYGRYQFSGLVLLIIDQCKNSLVVKPKKVASVFEPKLQPEKVTSLSRSSWVTFDDCNDPVVADGDGMDSYLKDYQENMKKGESNKTGQTIVDKNWKNMSLPVVYDKKNKSDGANKRRLSEDERKKLIDESMNFQQILLRYEGANPEVQGDRICGQNYLSDSLSERSYDMDGIHNFIENAGRWDMLCGCDQQKKDEVTEKDSKNISLDVHKYKGQVGMLVSPALFVVPEHLRVPDANKWNTGNNQEELLLAMLEKKRELMKNMKQEDAFCQNALNLCKEAGELHDLIVSGLPVSNDRVEEMLAQLNNEILIINRSQFNNMSDVILDDQENQWNNFFQYHEINFDGRNLSELHGGYPSLMNYMTPYSFARCVEDDIIAHICTTDGDVLSLSNVLKSYKVSIFQFVHCFEQSEVSKLFKGKLAEDVYLETLEWKLLEKKSVSFAYGLQFVSDNEVLTDINRVFEFSKKMLKRKHSKSLKSRLKSKLINNKEVEEMESQKDKSRRVFCRVCKELCDIFDNNKDAIRIASAKNVLELMNRDTRKCITAVLDEFTFYALHIFRLGDGDNQEFLDDDPLPKKLNEIIRKFQMECYMGMEKKYKGMLQARYRRANNNQIHDIFALKVYCYNQLGVLFDDVDGFSTPDQYGKNLLEDELNTLLVCFNKQFNVEMLKSDKCSLYVELAKALMSDEGLRELMIYFFKGEQPIIAPDLMQKEEILFRVFPKFEKEDSSWIMDPWYFIHLCQSCGLLRHKIKSQ</sequence>
<name>A0A2H9TBA8_9ZZZZ</name>